<feature type="region of interest" description="Disordered" evidence="2">
    <location>
        <begin position="659"/>
        <end position="678"/>
    </location>
</feature>
<dbReference type="InterPro" id="IPR019734">
    <property type="entry name" value="TPR_rpt"/>
</dbReference>
<dbReference type="Gene3D" id="1.25.40.10">
    <property type="entry name" value="Tetratricopeptide repeat domain"/>
    <property type="match status" value="1"/>
</dbReference>
<dbReference type="InterPro" id="IPR011990">
    <property type="entry name" value="TPR-like_helical_dom_sf"/>
</dbReference>
<keyword evidence="3" id="KW-0812">Transmembrane</keyword>
<evidence type="ECO:0000313" key="4">
    <source>
        <dbReference type="EMBL" id="WMD18647.1"/>
    </source>
</evidence>
<evidence type="ECO:0000313" key="5">
    <source>
        <dbReference type="Proteomes" id="UP001234798"/>
    </source>
</evidence>
<proteinExistence type="predicted"/>
<evidence type="ECO:0000256" key="3">
    <source>
        <dbReference type="SAM" id="Phobius"/>
    </source>
</evidence>
<dbReference type="PROSITE" id="PS50005">
    <property type="entry name" value="TPR"/>
    <property type="match status" value="1"/>
</dbReference>
<keyword evidence="1" id="KW-0802">TPR repeat</keyword>
<feature type="repeat" description="TPR" evidence="1">
    <location>
        <begin position="402"/>
        <end position="435"/>
    </location>
</feature>
<organism evidence="4 5">
    <name type="scientific">Achromobacter seleniivolatilans</name>
    <dbReference type="NCBI Taxonomy" id="3047478"/>
    <lineage>
        <taxon>Bacteria</taxon>
        <taxon>Pseudomonadati</taxon>
        <taxon>Pseudomonadota</taxon>
        <taxon>Betaproteobacteria</taxon>
        <taxon>Burkholderiales</taxon>
        <taxon>Alcaligenaceae</taxon>
        <taxon>Achromobacter</taxon>
    </lineage>
</organism>
<gene>
    <name evidence="4" type="ORF">RAS12_18685</name>
</gene>
<dbReference type="SUPFAM" id="SSF48452">
    <property type="entry name" value="TPR-like"/>
    <property type="match status" value="1"/>
</dbReference>
<dbReference type="Proteomes" id="UP001234798">
    <property type="component" value="Chromosome"/>
</dbReference>
<keyword evidence="3" id="KW-1133">Transmembrane helix</keyword>
<evidence type="ECO:0000256" key="1">
    <source>
        <dbReference type="PROSITE-ProRule" id="PRU00339"/>
    </source>
</evidence>
<dbReference type="RefSeq" id="WP_306937954.1">
    <property type="nucleotide sequence ID" value="NZ_CP132976.1"/>
</dbReference>
<sequence length="844" mass="91858">MKPHLPPFMYNRKSLAKFVLLTGAIAAGIVVACGPDFPAQLLDDRSGTLYSTPANSFRFEASHLVVPSDKLQARESGLLPDGSYRSDAIPEDFDGALTPEQCAIARAMRALPDGDQAYAAGAALPEAARLYTAAAVDIRATALPDRDAAISRARARLQAILDLPTAEGSARSAWAAYMLAEIGDGLTEDTGAKPLDISSQAYARIRQLVRDGAQDPLGLALASYGQQARQYLAGPEGMCTYLDLVNGAPCTDDLSASALKEAIRLYAEQAARGSSDGQASLRLVADWALSAPARASRLIDDPISQRLLVAYALSRVGDIVDGKPDSAFDTFATFDTTGQRGYADAATGTPNVTPNPVLQALVKALDTQDVRRIQDADRVAALAYRVGRYDLAQALASRLDTALAWWIRAKLAIRQGDMQQAAQAYARAAAAFPRNDDSIEASGMVRLKAEQGVLALSRGQYVEALDQLLHAASQSDANSLLDDGWQLAPYWNDAAYVAERVLTADELKTYVDQQAPASAMPPVPAGFLHFDYEHFYAWQVKNPIPVADRLRELLARRLMREGRMDLALPYFPADADARFATLTSDGEKWRVVPSTSRQHAAQYTATLKKADNAWGRTARAQAWFEAGRLARRNGLEIMGYEQSPDFAVYDGNYTYGAGRSPEPWRQSDDGNGSQPLLDTPAKRAEAALPGPLVTTDERLRFAASEAKPYSRFHYRQIATDHALKASEMLPNRSQAFAAVLCHGARYIIDDSPERASKVYLQYIELGAQVPFAGGFGRECPEPDFQAAAWFHYTQAWKAWERLRRDHSGLLWSAGLLILAASAACVFAWRNNVSASRRLKSDGQA</sequence>
<accession>A0ABY9LY96</accession>
<reference evidence="4 5" key="1">
    <citation type="submission" date="2023-08" db="EMBL/GenBank/DDBJ databases">
        <title>Achromobacter seleniivolatilans sp. nov., isolated from seleniferous soil.</title>
        <authorList>
            <person name="Zhang S."/>
            <person name="Li K."/>
            <person name="Peng J."/>
            <person name="Zhao Q."/>
            <person name="Wang H."/>
            <person name="Guo Y."/>
        </authorList>
    </citation>
    <scope>NUCLEOTIDE SEQUENCE [LARGE SCALE GENOMIC DNA]</scope>
    <source>
        <strain evidence="4 5">R39</strain>
    </source>
</reference>
<keyword evidence="5" id="KW-1185">Reference proteome</keyword>
<keyword evidence="3" id="KW-0472">Membrane</keyword>
<evidence type="ECO:0000256" key="2">
    <source>
        <dbReference type="SAM" id="MobiDB-lite"/>
    </source>
</evidence>
<name>A0ABY9LY96_9BURK</name>
<dbReference type="EMBL" id="CP132976">
    <property type="protein sequence ID" value="WMD18647.1"/>
    <property type="molecule type" value="Genomic_DNA"/>
</dbReference>
<protein>
    <submittedName>
        <fullName evidence="4">Uncharacterized protein</fullName>
    </submittedName>
</protein>
<feature type="transmembrane region" description="Helical" evidence="3">
    <location>
        <begin position="809"/>
        <end position="828"/>
    </location>
</feature>
<dbReference type="PROSITE" id="PS51257">
    <property type="entry name" value="PROKAR_LIPOPROTEIN"/>
    <property type="match status" value="1"/>
</dbReference>